<dbReference type="STRING" id="220714.SAMN05660469_0196"/>
<keyword evidence="4" id="KW-1185">Reference proteome</keyword>
<dbReference type="InterPro" id="IPR004843">
    <property type="entry name" value="Calcineurin-like_PHP"/>
</dbReference>
<evidence type="ECO:0000313" key="3">
    <source>
        <dbReference type="EMBL" id="GAP02245.1"/>
    </source>
</evidence>
<name>A0A3F3GRB7_9LACO</name>
<protein>
    <submittedName>
        <fullName evidence="3">Putative phosphoesterase</fullName>
    </submittedName>
</protein>
<gene>
    <name evidence="3" type="ORF">FPFC_011240</name>
</gene>
<dbReference type="AlphaFoldDB" id="A0A3F3GRB7"/>
<organism evidence="3 4">
    <name type="scientific">Fructobacillus pseudoficulneus</name>
    <dbReference type="NCBI Taxonomy" id="220714"/>
    <lineage>
        <taxon>Bacteria</taxon>
        <taxon>Bacillati</taxon>
        <taxon>Bacillota</taxon>
        <taxon>Bacilli</taxon>
        <taxon>Lactobacillales</taxon>
        <taxon>Lactobacillaceae</taxon>
        <taxon>Fructobacillus</taxon>
    </lineage>
</organism>
<sequence length="396" mass="44221">MLKFIHAGDVHLGNPFTGLSQHLRTDFQAAIQKATFTALDRLVETAIVEKVDLVLFPGDLFHGSDNSALIQERLLQAFRKLDQADIWVAVSFGNHDFQQSQLAHPTWPDHVMVFDAKVETKEIMVRSGDRVSLTGFSYSDRFQRQSALPDFPVKDSQLEDYHLGLYHGAIGQNGEAYAAFNLDEMVAKGYDYWALGHIHIRQVLHENPMVAYSGNLQGLNRNETGPKGFYLVSDEAGLGLQAEFRSVAPVVWENLAIADCPDLATLQEELSARDFNETTLLSIQLTGTVGQELRENDSWGLLLEKLQQSCPSSAKYWPIKVDLVKPTEADVKPVQLPADVALDEAIAATVNAENIGQLLSEQVPIEVRDYFYSKAGQEDLQSRLQRLIAERDPNEN</sequence>
<dbReference type="RefSeq" id="WP_158705819.1">
    <property type="nucleotide sequence ID" value="NZ_DF968063.1"/>
</dbReference>
<proteinExistence type="predicted"/>
<keyword evidence="1" id="KW-0378">Hydrolase</keyword>
<dbReference type="EMBL" id="DF968063">
    <property type="protein sequence ID" value="GAP02245.1"/>
    <property type="molecule type" value="Genomic_DNA"/>
</dbReference>
<dbReference type="PANTHER" id="PTHR30337">
    <property type="entry name" value="COMPONENT OF ATP-DEPENDENT DSDNA EXONUCLEASE"/>
    <property type="match status" value="1"/>
</dbReference>
<evidence type="ECO:0000313" key="4">
    <source>
        <dbReference type="Proteomes" id="UP000061227"/>
    </source>
</evidence>
<dbReference type="SUPFAM" id="SSF56300">
    <property type="entry name" value="Metallo-dependent phosphatases"/>
    <property type="match status" value="1"/>
</dbReference>
<dbReference type="GO" id="GO:0016787">
    <property type="term" value="F:hydrolase activity"/>
    <property type="evidence" value="ECO:0007669"/>
    <property type="project" value="UniProtKB-KW"/>
</dbReference>
<dbReference type="PANTHER" id="PTHR30337:SF7">
    <property type="entry name" value="PHOSPHOESTERASE"/>
    <property type="match status" value="1"/>
</dbReference>
<dbReference type="Gene3D" id="3.60.21.10">
    <property type="match status" value="1"/>
</dbReference>
<dbReference type="Proteomes" id="UP000061227">
    <property type="component" value="Unassembled WGS sequence"/>
</dbReference>
<dbReference type="InterPro" id="IPR050535">
    <property type="entry name" value="DNA_Repair-Maintenance_Comp"/>
</dbReference>
<reference evidence="3 4" key="1">
    <citation type="journal article" date="2015" name="BMC Genomics">
        <title>Comparative genomics of Fructobacillus spp. and Leuconostoc spp. reveals niche-specific evolution of Fructobacillus spp.</title>
        <authorList>
            <person name="Endo A."/>
            <person name="Tanizawa Y."/>
            <person name="Tanaka N."/>
            <person name="Maeno S."/>
            <person name="Kumar H."/>
            <person name="Shiwa Y."/>
            <person name="Okada S."/>
            <person name="Yoshikawa H."/>
            <person name="Dicks L."/>
            <person name="Nakagawa J."/>
            <person name="Arita M."/>
        </authorList>
    </citation>
    <scope>NUCLEOTIDE SEQUENCE [LARGE SCALE GENOMIC DNA]</scope>
    <source>
        <strain evidence="3 4">DSM 15468</strain>
    </source>
</reference>
<evidence type="ECO:0000256" key="1">
    <source>
        <dbReference type="ARBA" id="ARBA00022801"/>
    </source>
</evidence>
<dbReference type="OrthoDB" id="9773856at2"/>
<dbReference type="InterPro" id="IPR041796">
    <property type="entry name" value="Mre11_N"/>
</dbReference>
<evidence type="ECO:0000259" key="2">
    <source>
        <dbReference type="Pfam" id="PF00149"/>
    </source>
</evidence>
<accession>A0A3F3GRB7</accession>
<dbReference type="CDD" id="cd00840">
    <property type="entry name" value="MPP_Mre11_N"/>
    <property type="match status" value="1"/>
</dbReference>
<dbReference type="Pfam" id="PF00149">
    <property type="entry name" value="Metallophos"/>
    <property type="match status" value="1"/>
</dbReference>
<feature type="domain" description="Calcineurin-like phosphoesterase" evidence="2">
    <location>
        <begin position="2"/>
        <end position="200"/>
    </location>
</feature>
<dbReference type="InterPro" id="IPR029052">
    <property type="entry name" value="Metallo-depent_PP-like"/>
</dbReference>